<evidence type="ECO:0000313" key="1">
    <source>
        <dbReference type="EMBL" id="SUB78680.1"/>
    </source>
</evidence>
<evidence type="ECO:0000313" key="2">
    <source>
        <dbReference type="Proteomes" id="UP000254263"/>
    </source>
</evidence>
<gene>
    <name evidence="1" type="ORF">NCTC13100_01863</name>
</gene>
<name>A0A379DJX5_9PORP</name>
<protein>
    <recommendedName>
        <fullName evidence="3">Transposase</fullName>
    </recommendedName>
</protein>
<accession>A0A379DJX5</accession>
<dbReference type="EMBL" id="UGTI01000001">
    <property type="protein sequence ID" value="SUB78680.1"/>
    <property type="molecule type" value="Genomic_DNA"/>
</dbReference>
<evidence type="ECO:0008006" key="3">
    <source>
        <dbReference type="Google" id="ProtNLM"/>
    </source>
</evidence>
<organism evidence="1 2">
    <name type="scientific">Porphyromonas macacae</name>
    <dbReference type="NCBI Taxonomy" id="28115"/>
    <lineage>
        <taxon>Bacteria</taxon>
        <taxon>Pseudomonadati</taxon>
        <taxon>Bacteroidota</taxon>
        <taxon>Bacteroidia</taxon>
        <taxon>Bacteroidales</taxon>
        <taxon>Porphyromonadaceae</taxon>
        <taxon>Porphyromonas</taxon>
    </lineage>
</organism>
<proteinExistence type="predicted"/>
<reference evidence="1 2" key="1">
    <citation type="submission" date="2018-06" db="EMBL/GenBank/DDBJ databases">
        <authorList>
            <consortium name="Pathogen Informatics"/>
            <person name="Doyle S."/>
        </authorList>
    </citation>
    <scope>NUCLEOTIDE SEQUENCE [LARGE SCALE GENOMIC DNA]</scope>
    <source>
        <strain evidence="1 2">NCTC13100</strain>
    </source>
</reference>
<dbReference type="AlphaFoldDB" id="A0A379DJX5"/>
<sequence length="52" mass="6163">MRRFRSTAEHKIIQSMSQKEKKLENTMVKDFFGVMKSQLLCAERFESQKAPL</sequence>
<dbReference type="Proteomes" id="UP000254263">
    <property type="component" value="Unassembled WGS sequence"/>
</dbReference>